<evidence type="ECO:0000256" key="7">
    <source>
        <dbReference type="ARBA" id="ARBA00022918"/>
    </source>
</evidence>
<dbReference type="EMBL" id="KV000940">
    <property type="protein sequence ID" value="KZV39492.1"/>
    <property type="molecule type" value="Genomic_DNA"/>
</dbReference>
<evidence type="ECO:0000256" key="4">
    <source>
        <dbReference type="ARBA" id="ARBA00022722"/>
    </source>
</evidence>
<sequence length="587" mass="66915">MLAAGIIQPSMSPYSSPVILVKKKDGSWRSCVDYRALNEVTVSDKYPIPVVEELLDELHGPVLFSKLDLRAYHQIRVRPDDVEKTAFRTHLGHYEFLVMPFGLKNAPATFQSTMNDILRPHLRKFVLGFFFMISHFQQKCGRTRKTPPDCLEILRDNQLFVNENKCGFGLTEIEYLGHVVSGVGVAVDKKKVESVAAWPTPRNIRGLRGFLGLSGYYRKLKDYGKTARPLTELLKKGSFGWNLEADAAFEELKCKLTTAPVLKLPNFDEEFVVECDASGRGIGAILAQGCRPVAFYSKALAERSLSKSTYEKELMALVLAVRHRRPYLLGRKFVILTDHKALKEILHQRITTPDQQQWISKLMGYEFQIKYKAGTLNGAADALSRCVDTALYGISIPQWQDIEEIKTEVRLDPILQEVISKLEKRELTDSPYTLSHGLLLYKTKLVLPSNSRWIIKIMEEGHSSTEGGHAGAFRTLKRIFNCFFWKGMKRDVYQFVAECLVCQKQKYQAMKPTGLLQPLAIPEQVWEDISMDFISGLHKSRWFEVLLVVVDRLSKYGHFILLKHPYTAQSVADKFVKEIVRLHGVPR</sequence>
<dbReference type="InterPro" id="IPR043502">
    <property type="entry name" value="DNA/RNA_pol_sf"/>
</dbReference>
<feature type="domain" description="Integrase zinc-binding" evidence="11">
    <location>
        <begin position="456"/>
        <end position="507"/>
    </location>
</feature>
<evidence type="ECO:0000256" key="8">
    <source>
        <dbReference type="ARBA" id="ARBA00023268"/>
    </source>
</evidence>
<dbReference type="FunFam" id="1.10.340.70:FF:000001">
    <property type="entry name" value="Retrovirus-related Pol polyprotein from transposon gypsy-like Protein"/>
    <property type="match status" value="1"/>
</dbReference>
<dbReference type="Gene3D" id="3.10.10.10">
    <property type="entry name" value="HIV Type 1 Reverse Transcriptase, subunit A, domain 1"/>
    <property type="match status" value="1"/>
</dbReference>
<dbReference type="Gene3D" id="1.10.340.70">
    <property type="match status" value="1"/>
</dbReference>
<dbReference type="FunFam" id="3.10.10.10:FF:000007">
    <property type="entry name" value="Retrovirus-related Pol polyprotein from transposon 17.6-like Protein"/>
    <property type="match status" value="1"/>
</dbReference>
<dbReference type="InterPro" id="IPR043128">
    <property type="entry name" value="Rev_trsase/Diguanyl_cyclase"/>
</dbReference>
<keyword evidence="8" id="KW-0511">Multifunctional enzyme</keyword>
<dbReference type="Pfam" id="PF17921">
    <property type="entry name" value="Integrase_H2C2"/>
    <property type="match status" value="1"/>
</dbReference>
<dbReference type="InterPro" id="IPR041588">
    <property type="entry name" value="Integrase_H2C2"/>
</dbReference>
<dbReference type="SUPFAM" id="SSF53098">
    <property type="entry name" value="Ribonuclease H-like"/>
    <property type="match status" value="1"/>
</dbReference>
<reference evidence="12 13" key="1">
    <citation type="journal article" date="2015" name="Proc. Natl. Acad. Sci. U.S.A.">
        <title>The resurrection genome of Boea hygrometrica: A blueprint for survival of dehydration.</title>
        <authorList>
            <person name="Xiao L."/>
            <person name="Yang G."/>
            <person name="Zhang L."/>
            <person name="Yang X."/>
            <person name="Zhao S."/>
            <person name="Ji Z."/>
            <person name="Zhou Q."/>
            <person name="Hu M."/>
            <person name="Wang Y."/>
            <person name="Chen M."/>
            <person name="Xu Y."/>
            <person name="Jin H."/>
            <person name="Xiao X."/>
            <person name="Hu G."/>
            <person name="Bao F."/>
            <person name="Hu Y."/>
            <person name="Wan P."/>
            <person name="Li L."/>
            <person name="Deng X."/>
            <person name="Kuang T."/>
            <person name="Xiang C."/>
            <person name="Zhu J.K."/>
            <person name="Oliver M.J."/>
            <person name="He Y."/>
        </authorList>
    </citation>
    <scope>NUCLEOTIDE SEQUENCE [LARGE SCALE GENOMIC DNA]</scope>
    <source>
        <strain evidence="13">cv. XS01</strain>
    </source>
</reference>
<dbReference type="Proteomes" id="UP000250235">
    <property type="component" value="Unassembled WGS sequence"/>
</dbReference>
<dbReference type="InterPro" id="IPR041577">
    <property type="entry name" value="RT_RNaseH_2"/>
</dbReference>
<evidence type="ECO:0000313" key="13">
    <source>
        <dbReference type="Proteomes" id="UP000250235"/>
    </source>
</evidence>
<dbReference type="Pfam" id="PF17919">
    <property type="entry name" value="RT_RNaseH_2"/>
    <property type="match status" value="1"/>
</dbReference>
<evidence type="ECO:0000313" key="12">
    <source>
        <dbReference type="EMBL" id="KZV39492.1"/>
    </source>
</evidence>
<dbReference type="OrthoDB" id="2013610at2759"/>
<evidence type="ECO:0000256" key="1">
    <source>
        <dbReference type="ARBA" id="ARBA00022670"/>
    </source>
</evidence>
<dbReference type="Gene3D" id="3.30.70.270">
    <property type="match status" value="2"/>
</dbReference>
<accession>A0A2Z7BXX8</accession>
<dbReference type="Gene3D" id="3.30.420.10">
    <property type="entry name" value="Ribonuclease H-like superfamily/Ribonuclease H"/>
    <property type="match status" value="1"/>
</dbReference>
<keyword evidence="5" id="KW-0255">Endonuclease</keyword>
<dbReference type="PANTHER" id="PTHR37984">
    <property type="entry name" value="PROTEIN CBG26694"/>
    <property type="match status" value="1"/>
</dbReference>
<keyword evidence="2" id="KW-0808">Transferase</keyword>
<dbReference type="InterPro" id="IPR000477">
    <property type="entry name" value="RT_dom"/>
</dbReference>
<dbReference type="AlphaFoldDB" id="A0A2Z7BXX8"/>
<keyword evidence="7" id="KW-0695">RNA-directed DNA polymerase</keyword>
<dbReference type="CDD" id="cd09274">
    <property type="entry name" value="RNase_HI_RT_Ty3"/>
    <property type="match status" value="1"/>
</dbReference>
<keyword evidence="3" id="KW-0548">Nucleotidyltransferase</keyword>
<dbReference type="GO" id="GO:0003964">
    <property type="term" value="F:RNA-directed DNA polymerase activity"/>
    <property type="evidence" value="ECO:0007669"/>
    <property type="project" value="UniProtKB-KW"/>
</dbReference>
<dbReference type="FunFam" id="3.30.70.270:FF:000020">
    <property type="entry name" value="Transposon Tf2-6 polyprotein-like Protein"/>
    <property type="match status" value="1"/>
</dbReference>
<dbReference type="PANTHER" id="PTHR37984:SF5">
    <property type="entry name" value="PROTEIN NYNRIN-LIKE"/>
    <property type="match status" value="1"/>
</dbReference>
<dbReference type="GO" id="GO:0006508">
    <property type="term" value="P:proteolysis"/>
    <property type="evidence" value="ECO:0007669"/>
    <property type="project" value="UniProtKB-KW"/>
</dbReference>
<feature type="domain" description="Reverse transcriptase" evidence="9">
    <location>
        <begin position="21"/>
        <end position="179"/>
    </location>
</feature>
<evidence type="ECO:0000259" key="9">
    <source>
        <dbReference type="Pfam" id="PF00078"/>
    </source>
</evidence>
<evidence type="ECO:0000256" key="3">
    <source>
        <dbReference type="ARBA" id="ARBA00022695"/>
    </source>
</evidence>
<evidence type="ECO:0000256" key="6">
    <source>
        <dbReference type="ARBA" id="ARBA00022801"/>
    </source>
</evidence>
<dbReference type="GO" id="GO:0003676">
    <property type="term" value="F:nucleic acid binding"/>
    <property type="evidence" value="ECO:0007669"/>
    <property type="project" value="InterPro"/>
</dbReference>
<dbReference type="InterPro" id="IPR050951">
    <property type="entry name" value="Retrovirus_Pol_polyprotein"/>
</dbReference>
<protein>
    <recommendedName>
        <fullName evidence="14">Peroxidase 64</fullName>
    </recommendedName>
</protein>
<dbReference type="InterPro" id="IPR036397">
    <property type="entry name" value="RNaseH_sf"/>
</dbReference>
<dbReference type="InterPro" id="IPR012337">
    <property type="entry name" value="RNaseH-like_sf"/>
</dbReference>
<keyword evidence="1" id="KW-0645">Protease</keyword>
<keyword evidence="6" id="KW-0378">Hydrolase</keyword>
<evidence type="ECO:0000259" key="11">
    <source>
        <dbReference type="Pfam" id="PF17921"/>
    </source>
</evidence>
<dbReference type="Pfam" id="PF00078">
    <property type="entry name" value="RVT_1"/>
    <property type="match status" value="1"/>
</dbReference>
<evidence type="ECO:0000259" key="10">
    <source>
        <dbReference type="Pfam" id="PF17919"/>
    </source>
</evidence>
<gene>
    <name evidence="12" type="ORF">F511_28156</name>
</gene>
<evidence type="ECO:0000256" key="5">
    <source>
        <dbReference type="ARBA" id="ARBA00022759"/>
    </source>
</evidence>
<proteinExistence type="predicted"/>
<organism evidence="12 13">
    <name type="scientific">Dorcoceras hygrometricum</name>
    <dbReference type="NCBI Taxonomy" id="472368"/>
    <lineage>
        <taxon>Eukaryota</taxon>
        <taxon>Viridiplantae</taxon>
        <taxon>Streptophyta</taxon>
        <taxon>Embryophyta</taxon>
        <taxon>Tracheophyta</taxon>
        <taxon>Spermatophyta</taxon>
        <taxon>Magnoliopsida</taxon>
        <taxon>eudicotyledons</taxon>
        <taxon>Gunneridae</taxon>
        <taxon>Pentapetalae</taxon>
        <taxon>asterids</taxon>
        <taxon>lamiids</taxon>
        <taxon>Lamiales</taxon>
        <taxon>Gesneriaceae</taxon>
        <taxon>Didymocarpoideae</taxon>
        <taxon>Trichosporeae</taxon>
        <taxon>Loxocarpinae</taxon>
        <taxon>Dorcoceras</taxon>
    </lineage>
</organism>
<dbReference type="CDD" id="cd01647">
    <property type="entry name" value="RT_LTR"/>
    <property type="match status" value="1"/>
</dbReference>
<keyword evidence="4" id="KW-0540">Nuclease</keyword>
<name>A0A2Z7BXX8_9LAMI</name>
<keyword evidence="13" id="KW-1185">Reference proteome</keyword>
<dbReference type="GO" id="GO:0008233">
    <property type="term" value="F:peptidase activity"/>
    <property type="evidence" value="ECO:0007669"/>
    <property type="project" value="UniProtKB-KW"/>
</dbReference>
<evidence type="ECO:0008006" key="14">
    <source>
        <dbReference type="Google" id="ProtNLM"/>
    </source>
</evidence>
<dbReference type="GO" id="GO:0004519">
    <property type="term" value="F:endonuclease activity"/>
    <property type="evidence" value="ECO:0007669"/>
    <property type="project" value="UniProtKB-KW"/>
</dbReference>
<evidence type="ECO:0000256" key="2">
    <source>
        <dbReference type="ARBA" id="ARBA00022679"/>
    </source>
</evidence>
<dbReference type="SUPFAM" id="SSF56672">
    <property type="entry name" value="DNA/RNA polymerases"/>
    <property type="match status" value="1"/>
</dbReference>
<feature type="domain" description="Reverse transcriptase/retrotransposon-derived protein RNase H-like" evidence="10">
    <location>
        <begin position="241"/>
        <end position="335"/>
    </location>
</feature>